<dbReference type="InterPro" id="IPR020843">
    <property type="entry name" value="ER"/>
</dbReference>
<dbReference type="InterPro" id="IPR047122">
    <property type="entry name" value="Trans-enoyl_RdTase-like"/>
</dbReference>
<organism evidence="5 6">
    <name type="scientific">Pseudopithomyces chartarum</name>
    <dbReference type="NCBI Taxonomy" id="1892770"/>
    <lineage>
        <taxon>Eukaryota</taxon>
        <taxon>Fungi</taxon>
        <taxon>Dikarya</taxon>
        <taxon>Ascomycota</taxon>
        <taxon>Pezizomycotina</taxon>
        <taxon>Dothideomycetes</taxon>
        <taxon>Pleosporomycetidae</taxon>
        <taxon>Pleosporales</taxon>
        <taxon>Massarineae</taxon>
        <taxon>Didymosphaeriaceae</taxon>
        <taxon>Pseudopithomyces</taxon>
    </lineage>
</organism>
<dbReference type="InterPro" id="IPR011032">
    <property type="entry name" value="GroES-like_sf"/>
</dbReference>
<keyword evidence="6" id="KW-1185">Reference proteome</keyword>
<protein>
    <recommendedName>
        <fullName evidence="4">Enoyl reductase (ER) domain-containing protein</fullName>
    </recommendedName>
</protein>
<dbReference type="Pfam" id="PF00107">
    <property type="entry name" value="ADH_zinc_N"/>
    <property type="match status" value="1"/>
</dbReference>
<comment type="subunit">
    <text evidence="2">Monomer.</text>
</comment>
<dbReference type="Gene3D" id="3.90.180.10">
    <property type="entry name" value="Medium-chain alcohol dehydrogenases, catalytic domain"/>
    <property type="match status" value="1"/>
</dbReference>
<dbReference type="CDD" id="cd08249">
    <property type="entry name" value="enoyl_reductase_like"/>
    <property type="match status" value="1"/>
</dbReference>
<dbReference type="SUPFAM" id="SSF51735">
    <property type="entry name" value="NAD(P)-binding Rossmann-fold domains"/>
    <property type="match status" value="1"/>
</dbReference>
<reference evidence="5 6" key="1">
    <citation type="submission" date="2021-02" db="EMBL/GenBank/DDBJ databases">
        <title>Genome assembly of Pseudopithomyces chartarum.</title>
        <authorList>
            <person name="Jauregui R."/>
            <person name="Singh J."/>
            <person name="Voisey C."/>
        </authorList>
    </citation>
    <scope>NUCLEOTIDE SEQUENCE [LARGE SCALE GENOMIC DNA]</scope>
    <source>
        <strain evidence="5 6">AGR01</strain>
    </source>
</reference>
<dbReference type="PANTHER" id="PTHR45348">
    <property type="entry name" value="HYPOTHETICAL OXIDOREDUCTASE (EUROFUNG)"/>
    <property type="match status" value="1"/>
</dbReference>
<keyword evidence="3" id="KW-0560">Oxidoreductase</keyword>
<comment type="similarity">
    <text evidence="1">Belongs to the zinc-containing alcohol dehydrogenase family.</text>
</comment>
<evidence type="ECO:0000256" key="3">
    <source>
        <dbReference type="ARBA" id="ARBA00023002"/>
    </source>
</evidence>
<dbReference type="InterPro" id="IPR013154">
    <property type="entry name" value="ADH-like_N"/>
</dbReference>
<evidence type="ECO:0000256" key="1">
    <source>
        <dbReference type="ARBA" id="ARBA00008072"/>
    </source>
</evidence>
<proteinExistence type="inferred from homology"/>
<name>A0AAN6LSI6_9PLEO</name>
<dbReference type="PANTHER" id="PTHR45348:SF2">
    <property type="entry name" value="ZINC-TYPE ALCOHOL DEHYDROGENASE-LIKE PROTEIN C2E1P3.01"/>
    <property type="match status" value="1"/>
</dbReference>
<dbReference type="Pfam" id="PF08240">
    <property type="entry name" value="ADH_N"/>
    <property type="match status" value="1"/>
</dbReference>
<dbReference type="Proteomes" id="UP001280581">
    <property type="component" value="Unassembled WGS sequence"/>
</dbReference>
<dbReference type="AlphaFoldDB" id="A0AAN6LSI6"/>
<dbReference type="GO" id="GO:0016651">
    <property type="term" value="F:oxidoreductase activity, acting on NAD(P)H"/>
    <property type="evidence" value="ECO:0007669"/>
    <property type="project" value="InterPro"/>
</dbReference>
<dbReference type="Gene3D" id="3.40.50.720">
    <property type="entry name" value="NAD(P)-binding Rossmann-like Domain"/>
    <property type="match status" value="1"/>
</dbReference>
<accession>A0AAN6LSI6</accession>
<gene>
    <name evidence="5" type="ORF">GRF29_185g337828</name>
</gene>
<sequence length="347" mass="36934">MANQSKNFAALLPAVRADLVVEERPIPIPGSGEILVRNHFIGLNPVDWKRQVTGMFIASYPAIMGTDLTGIIESVGPDVTQFKAGDRVLGAADGIVSQKLDNGAYQTYTVVRASSASKIPSSIGLEQAAALPTGTLTAYLMLFKMLGLPEPGTDAPPSNSTLLVWGGGSNVGNMAIQLAHLVGLNVYVTASKQNHEYLRSLGANQLFDYNSATIVHDITQAAETEGKPITHVLDAISLPATLGPIQEILSKSSGKIKELAHTTPWPEELAKVDGINGDMVHGEEMWIKPDVIKLGAKVFNEDLPRWLEAGVIVPPPGRVIKGGLGKIQDSLNEQKAGVSNQKLVVEV</sequence>
<comment type="caution">
    <text evidence="5">The sequence shown here is derived from an EMBL/GenBank/DDBJ whole genome shotgun (WGS) entry which is preliminary data.</text>
</comment>
<evidence type="ECO:0000313" key="5">
    <source>
        <dbReference type="EMBL" id="KAK3201271.1"/>
    </source>
</evidence>
<evidence type="ECO:0000313" key="6">
    <source>
        <dbReference type="Proteomes" id="UP001280581"/>
    </source>
</evidence>
<dbReference type="EMBL" id="WVTA01000016">
    <property type="protein sequence ID" value="KAK3201271.1"/>
    <property type="molecule type" value="Genomic_DNA"/>
</dbReference>
<dbReference type="SMART" id="SM00829">
    <property type="entry name" value="PKS_ER"/>
    <property type="match status" value="1"/>
</dbReference>
<dbReference type="InterPro" id="IPR036291">
    <property type="entry name" value="NAD(P)-bd_dom_sf"/>
</dbReference>
<feature type="domain" description="Enoyl reductase (ER)" evidence="4">
    <location>
        <begin position="14"/>
        <end position="345"/>
    </location>
</feature>
<evidence type="ECO:0000256" key="2">
    <source>
        <dbReference type="ARBA" id="ARBA00011245"/>
    </source>
</evidence>
<dbReference type="InterPro" id="IPR013149">
    <property type="entry name" value="ADH-like_C"/>
</dbReference>
<evidence type="ECO:0000259" key="4">
    <source>
        <dbReference type="SMART" id="SM00829"/>
    </source>
</evidence>
<dbReference type="SUPFAM" id="SSF50129">
    <property type="entry name" value="GroES-like"/>
    <property type="match status" value="1"/>
</dbReference>